<comment type="caution">
    <text evidence="1">The sequence shown here is derived from an EMBL/GenBank/DDBJ whole genome shotgun (WGS) entry which is preliminary data.</text>
</comment>
<dbReference type="PANTHER" id="PTHR34686:SF5">
    <property type="entry name" value="OS05G0451300 PROTEIN"/>
    <property type="match status" value="1"/>
</dbReference>
<dbReference type="AlphaFoldDB" id="A0A843W0C5"/>
<dbReference type="EMBL" id="NMUH01002475">
    <property type="protein sequence ID" value="MQM00208.1"/>
    <property type="molecule type" value="Genomic_DNA"/>
</dbReference>
<name>A0A843W0C5_COLES</name>
<reference evidence="1" key="1">
    <citation type="submission" date="2017-07" db="EMBL/GenBank/DDBJ databases">
        <title>Taro Niue Genome Assembly and Annotation.</title>
        <authorList>
            <person name="Atibalentja N."/>
            <person name="Keating K."/>
            <person name="Fields C.J."/>
        </authorList>
    </citation>
    <scope>NUCLEOTIDE SEQUENCE</scope>
    <source>
        <strain evidence="1">Niue_2</strain>
        <tissue evidence="1">Leaf</tissue>
    </source>
</reference>
<evidence type="ECO:0000313" key="1">
    <source>
        <dbReference type="EMBL" id="MQM00208.1"/>
    </source>
</evidence>
<evidence type="ECO:0000313" key="2">
    <source>
        <dbReference type="Proteomes" id="UP000652761"/>
    </source>
</evidence>
<protein>
    <submittedName>
        <fullName evidence="1">Uncharacterized protein</fullName>
    </submittedName>
</protein>
<dbReference type="PANTHER" id="PTHR34686">
    <property type="entry name" value="MATERNAL EFFECT EMBRYO ARREST PROTEIN"/>
    <property type="match status" value="1"/>
</dbReference>
<proteinExistence type="predicted"/>
<sequence>MALHPDRSDAHLPPEEAARVARETREYFEGIAPRRHTKPYRSEYSDQYSDAIPVSEQAAIPELGRLRDLEGYQEVINIPGWSRPIRCGSGVFVSDSASFGVAFGLFGDVKLVSEGSEPADEYVETEYYKDLNCVDKLHHTTGTGFIRVEKSNDSSLTLTSTDNTSTFQVTCRGNPATNEWIPSPDVVIPTSHKPNRSDV</sequence>
<accession>A0A843W0C5</accession>
<gene>
    <name evidence="1" type="ORF">Taro_032946</name>
</gene>
<keyword evidence="2" id="KW-1185">Reference proteome</keyword>
<dbReference type="OrthoDB" id="1918800at2759"/>
<organism evidence="1 2">
    <name type="scientific">Colocasia esculenta</name>
    <name type="common">Wild taro</name>
    <name type="synonym">Arum esculentum</name>
    <dbReference type="NCBI Taxonomy" id="4460"/>
    <lineage>
        <taxon>Eukaryota</taxon>
        <taxon>Viridiplantae</taxon>
        <taxon>Streptophyta</taxon>
        <taxon>Embryophyta</taxon>
        <taxon>Tracheophyta</taxon>
        <taxon>Spermatophyta</taxon>
        <taxon>Magnoliopsida</taxon>
        <taxon>Liliopsida</taxon>
        <taxon>Araceae</taxon>
        <taxon>Aroideae</taxon>
        <taxon>Colocasieae</taxon>
        <taxon>Colocasia</taxon>
    </lineage>
</organism>
<dbReference type="Proteomes" id="UP000652761">
    <property type="component" value="Unassembled WGS sequence"/>
</dbReference>